<dbReference type="PROSITE" id="PS00688">
    <property type="entry name" value="SIGMA54_INTERACT_3"/>
    <property type="match status" value="1"/>
</dbReference>
<feature type="domain" description="Sigma-54 factor interaction" evidence="5">
    <location>
        <begin position="332"/>
        <end position="563"/>
    </location>
</feature>
<evidence type="ECO:0000256" key="3">
    <source>
        <dbReference type="ARBA" id="ARBA00023015"/>
    </source>
</evidence>
<dbReference type="Pfam" id="PF25601">
    <property type="entry name" value="AAA_lid_14"/>
    <property type="match status" value="1"/>
</dbReference>
<dbReference type="PANTHER" id="PTHR32071:SF57">
    <property type="entry name" value="C4-DICARBOXYLATE TRANSPORT TRANSCRIPTIONAL REGULATORY PROTEIN DCTD"/>
    <property type="match status" value="1"/>
</dbReference>
<evidence type="ECO:0000259" key="5">
    <source>
        <dbReference type="PROSITE" id="PS50045"/>
    </source>
</evidence>
<keyword evidence="3" id="KW-0805">Transcription regulation</keyword>
<dbReference type="EMBL" id="JXLP01000002">
    <property type="protein sequence ID" value="KIL79969.1"/>
    <property type="molecule type" value="Genomic_DNA"/>
</dbReference>
<dbReference type="SUPFAM" id="SSF52540">
    <property type="entry name" value="P-loop containing nucleoside triphosphate hydrolases"/>
    <property type="match status" value="1"/>
</dbReference>
<keyword evidence="4" id="KW-0804">Transcription</keyword>
<gene>
    <name evidence="6" type="ORF">SD77_2423</name>
</gene>
<organism evidence="6 7">
    <name type="scientific">Bacillus badius</name>
    <dbReference type="NCBI Taxonomy" id="1455"/>
    <lineage>
        <taxon>Bacteria</taxon>
        <taxon>Bacillati</taxon>
        <taxon>Bacillota</taxon>
        <taxon>Bacilli</taxon>
        <taxon>Bacillales</taxon>
        <taxon>Bacillaceae</taxon>
        <taxon>Pseudobacillus</taxon>
    </lineage>
</organism>
<dbReference type="Proteomes" id="UP000031982">
    <property type="component" value="Unassembled WGS sequence"/>
</dbReference>
<dbReference type="InterPro" id="IPR058031">
    <property type="entry name" value="AAA_lid_NorR"/>
</dbReference>
<dbReference type="RefSeq" id="WP_041096830.1">
    <property type="nucleotide sequence ID" value="NZ_JARTHD010000004.1"/>
</dbReference>
<dbReference type="InterPro" id="IPR025662">
    <property type="entry name" value="Sigma_54_int_dom_ATP-bd_1"/>
</dbReference>
<accession>A0ABR5AZ05</accession>
<keyword evidence="2" id="KW-0067">ATP-binding</keyword>
<dbReference type="PROSITE" id="PS00675">
    <property type="entry name" value="SIGMA54_INTERACT_1"/>
    <property type="match status" value="1"/>
</dbReference>
<dbReference type="SMART" id="SM00382">
    <property type="entry name" value="AAA"/>
    <property type="match status" value="1"/>
</dbReference>
<evidence type="ECO:0000256" key="4">
    <source>
        <dbReference type="ARBA" id="ARBA00023163"/>
    </source>
</evidence>
<keyword evidence="1" id="KW-0547">Nucleotide-binding</keyword>
<evidence type="ECO:0000313" key="7">
    <source>
        <dbReference type="Proteomes" id="UP000031982"/>
    </source>
</evidence>
<reference evidence="6 7" key="1">
    <citation type="submission" date="2015-01" db="EMBL/GenBank/DDBJ databases">
        <title>Genome Assembly of Bacillus badius MTCC 1458.</title>
        <authorList>
            <person name="Verma A."/>
            <person name="Khatri I."/>
            <person name="Mual P."/>
            <person name="Subramanian S."/>
            <person name="Krishnamurthi S."/>
        </authorList>
    </citation>
    <scope>NUCLEOTIDE SEQUENCE [LARGE SCALE GENOMIC DNA]</scope>
    <source>
        <strain evidence="6 7">MTCC 1458</strain>
    </source>
</reference>
<dbReference type="Gene3D" id="1.10.8.60">
    <property type="match status" value="1"/>
</dbReference>
<dbReference type="Gene3D" id="3.40.50.300">
    <property type="entry name" value="P-loop containing nucleotide triphosphate hydrolases"/>
    <property type="match status" value="1"/>
</dbReference>
<dbReference type="PROSITE" id="PS50045">
    <property type="entry name" value="SIGMA54_INTERACT_4"/>
    <property type="match status" value="1"/>
</dbReference>
<dbReference type="Pfam" id="PF00158">
    <property type="entry name" value="Sigma54_activat"/>
    <property type="match status" value="1"/>
</dbReference>
<protein>
    <submittedName>
        <fullName evidence="6">Sigma-54 dependent transcriptional regulator</fullName>
    </submittedName>
</protein>
<evidence type="ECO:0000256" key="1">
    <source>
        <dbReference type="ARBA" id="ARBA00022741"/>
    </source>
</evidence>
<proteinExistence type="predicted"/>
<dbReference type="InterPro" id="IPR027417">
    <property type="entry name" value="P-loop_NTPase"/>
</dbReference>
<dbReference type="Gene3D" id="1.10.10.10">
    <property type="entry name" value="Winged helix-like DNA-binding domain superfamily/Winged helix DNA-binding domain"/>
    <property type="match status" value="1"/>
</dbReference>
<evidence type="ECO:0000256" key="2">
    <source>
        <dbReference type="ARBA" id="ARBA00022840"/>
    </source>
</evidence>
<keyword evidence="7" id="KW-1185">Reference proteome</keyword>
<dbReference type="PANTHER" id="PTHR32071">
    <property type="entry name" value="TRANSCRIPTIONAL REGULATORY PROTEIN"/>
    <property type="match status" value="1"/>
</dbReference>
<name>A0ABR5AZ05_BACBA</name>
<evidence type="ECO:0000313" key="6">
    <source>
        <dbReference type="EMBL" id="KIL79969.1"/>
    </source>
</evidence>
<dbReference type="InterPro" id="IPR025944">
    <property type="entry name" value="Sigma_54_int_dom_CS"/>
</dbReference>
<dbReference type="InterPro" id="IPR002078">
    <property type="entry name" value="Sigma_54_int"/>
</dbReference>
<dbReference type="InterPro" id="IPR036388">
    <property type="entry name" value="WH-like_DNA-bd_sf"/>
</dbReference>
<comment type="caution">
    <text evidence="6">The sequence shown here is derived from an EMBL/GenBank/DDBJ whole genome shotgun (WGS) entry which is preliminary data.</text>
</comment>
<dbReference type="InterPro" id="IPR003593">
    <property type="entry name" value="AAA+_ATPase"/>
</dbReference>
<sequence>MKELIIISLGVNTLESMTEQIKRYVGDEVAIRGYSIEKGVEEDFKDKIVLLTGAPILQHVAAQVQGAKKIIVARRALSYRHIEKLFMLKEKTNVLLVNDTKESCYEAIEQLKGHGFHSLAFFPYYPGISSYSSCAIAVTPGESRFVPPEVSEVIDIGNRQVDITTITEIMSELNILKKAGMLASSEFVSEIIELTKYLSIINRKLDDSNLLLTMIFDKFPKALLFCDEKGQVTYSNEKMKWIFEGNAFLDVHVTDLFGAEFDIRTAQYYEEELFQLRNNTYILSVDKVENEKEVICYLIELENYDNFKYVDQVISSKINSGKFIARYQFAHIHSRNERMNRMIQLAKRMAKRQGSILIQGESGTGKELLAQAIHNESPRSNQPFVPVNCAALSPSVLESELFGYEEGAFTGAKKGGKRGLFESANHGTLFLDEIGETPLDVQAKLLRVIEEGEVRRVGSNHQVPVDVRIISATNQNLADKVADGSFRKDLYYRLNVLPLDTVPLRERKEDIMPLVHHYLNVFTQNNVYHVNEYLDKEAADFLSLHPWPGNVRELVNIVEYMVNIKLPKQRMGLNDLPAYFIAEWKSEEPQTELKQIKPFLSAEEQVLLIIYQKYGIGRRRIVQELENRGLSIGEGKVKLILEALRKKGWIEVNKGVRGCTVSQRGEKQARKIAESATVAEEAD</sequence>
<dbReference type="CDD" id="cd00009">
    <property type="entry name" value="AAA"/>
    <property type="match status" value="1"/>
</dbReference>